<comment type="caution">
    <text evidence="2">The sequence shown here is derived from an EMBL/GenBank/DDBJ whole genome shotgun (WGS) entry which is preliminary data.</text>
</comment>
<evidence type="ECO:0000313" key="3">
    <source>
        <dbReference type="Proteomes" id="UP000727907"/>
    </source>
</evidence>
<sequence>MFGKWFLGLLFPAILVTGLSACNGTSGGVQPGVVNTSSQGASYRGENGRVVSIREVPVRGSRGSGMSDGTLIGGGLGAAGGAVAGGAITNSVGGAVVGGLLGAVAGGIAGTAIDQNSTRRGIEVTVQRDDGQRVTVAQYDDGDVQMGDRVSIVYDRNGVAKVVRDTGYRRD</sequence>
<feature type="chain" id="PRO_5046268773" description="Glycine zipper 2TM domain-containing protein" evidence="1">
    <location>
        <begin position="22"/>
        <end position="171"/>
    </location>
</feature>
<keyword evidence="1" id="KW-0732">Signal</keyword>
<name>A0ABS6ISQ5_9HYPH</name>
<evidence type="ECO:0000313" key="2">
    <source>
        <dbReference type="EMBL" id="MBU8876752.1"/>
    </source>
</evidence>
<proteinExistence type="predicted"/>
<accession>A0ABS6ISQ5</accession>
<reference evidence="2 3" key="1">
    <citation type="submission" date="2021-06" db="EMBL/GenBank/DDBJ databases">
        <authorList>
            <person name="Lee D.H."/>
        </authorList>
    </citation>
    <scope>NUCLEOTIDE SEQUENCE [LARGE SCALE GENOMIC DNA]</scope>
    <source>
        <strain evidence="2 3">MMS21-HV4-11</strain>
    </source>
</reference>
<dbReference type="EMBL" id="JAHOPB010000003">
    <property type="protein sequence ID" value="MBU8876752.1"/>
    <property type="molecule type" value="Genomic_DNA"/>
</dbReference>
<evidence type="ECO:0000256" key="1">
    <source>
        <dbReference type="SAM" id="SignalP"/>
    </source>
</evidence>
<organism evidence="2 3">
    <name type="scientific">Reyranella humidisoli</name>
    <dbReference type="NCBI Taxonomy" id="2849149"/>
    <lineage>
        <taxon>Bacteria</taxon>
        <taxon>Pseudomonadati</taxon>
        <taxon>Pseudomonadota</taxon>
        <taxon>Alphaproteobacteria</taxon>
        <taxon>Hyphomicrobiales</taxon>
        <taxon>Reyranellaceae</taxon>
        <taxon>Reyranella</taxon>
    </lineage>
</organism>
<evidence type="ECO:0008006" key="4">
    <source>
        <dbReference type="Google" id="ProtNLM"/>
    </source>
</evidence>
<protein>
    <recommendedName>
        <fullName evidence="4">Glycine zipper 2TM domain-containing protein</fullName>
    </recommendedName>
</protein>
<gene>
    <name evidence="2" type="ORF">KQ910_23455</name>
</gene>
<dbReference type="PROSITE" id="PS51257">
    <property type="entry name" value="PROKAR_LIPOPROTEIN"/>
    <property type="match status" value="1"/>
</dbReference>
<keyword evidence="3" id="KW-1185">Reference proteome</keyword>
<feature type="signal peptide" evidence="1">
    <location>
        <begin position="1"/>
        <end position="21"/>
    </location>
</feature>
<dbReference type="Proteomes" id="UP000727907">
    <property type="component" value="Unassembled WGS sequence"/>
</dbReference>
<dbReference type="RefSeq" id="WP_216965899.1">
    <property type="nucleotide sequence ID" value="NZ_JAHOPB010000003.1"/>
</dbReference>